<feature type="transmembrane region" description="Helical" evidence="8">
    <location>
        <begin position="279"/>
        <end position="303"/>
    </location>
</feature>
<evidence type="ECO:0000256" key="7">
    <source>
        <dbReference type="ARBA" id="ARBA00023136"/>
    </source>
</evidence>
<dbReference type="OrthoDB" id="9810457at2"/>
<proteinExistence type="inferred from homology"/>
<keyword evidence="5 8" id="KW-0812">Transmembrane</keyword>
<dbReference type="Proteomes" id="UP000248021">
    <property type="component" value="Unassembled WGS sequence"/>
</dbReference>
<keyword evidence="10" id="KW-1185">Reference proteome</keyword>
<dbReference type="GO" id="GO:0055085">
    <property type="term" value="P:transmembrane transport"/>
    <property type="evidence" value="ECO:0007669"/>
    <property type="project" value="InterPro"/>
</dbReference>
<dbReference type="PANTHER" id="PTHR36838:SF3">
    <property type="entry name" value="TRANSPORTER AUXIN EFFLUX CARRIER EC FAMILY"/>
    <property type="match status" value="1"/>
</dbReference>
<dbReference type="PANTHER" id="PTHR36838">
    <property type="entry name" value="AUXIN EFFLUX CARRIER FAMILY PROTEIN"/>
    <property type="match status" value="1"/>
</dbReference>
<dbReference type="InterPro" id="IPR004776">
    <property type="entry name" value="Mem_transp_PIN-like"/>
</dbReference>
<evidence type="ECO:0000256" key="2">
    <source>
        <dbReference type="ARBA" id="ARBA00010145"/>
    </source>
</evidence>
<organism evidence="9 10">
    <name type="scientific">Chelatococcus asaccharovorans</name>
    <dbReference type="NCBI Taxonomy" id="28210"/>
    <lineage>
        <taxon>Bacteria</taxon>
        <taxon>Pseudomonadati</taxon>
        <taxon>Pseudomonadota</taxon>
        <taxon>Alphaproteobacteria</taxon>
        <taxon>Hyphomicrobiales</taxon>
        <taxon>Chelatococcaceae</taxon>
        <taxon>Chelatococcus</taxon>
    </lineage>
</organism>
<keyword evidence="7 8" id="KW-0472">Membrane</keyword>
<dbReference type="InterPro" id="IPR038770">
    <property type="entry name" value="Na+/solute_symporter_sf"/>
</dbReference>
<reference evidence="9 10" key="1">
    <citation type="submission" date="2018-05" db="EMBL/GenBank/DDBJ databases">
        <title>Genomic Encyclopedia of Type Strains, Phase IV (KMG-IV): sequencing the most valuable type-strain genomes for metagenomic binning, comparative biology and taxonomic classification.</title>
        <authorList>
            <person name="Goeker M."/>
        </authorList>
    </citation>
    <scope>NUCLEOTIDE SEQUENCE [LARGE SCALE GENOMIC DNA]</scope>
    <source>
        <strain evidence="9 10">DSM 6462</strain>
    </source>
</reference>
<name>A0A2V3TRM8_9HYPH</name>
<evidence type="ECO:0000256" key="4">
    <source>
        <dbReference type="ARBA" id="ARBA00022475"/>
    </source>
</evidence>
<evidence type="ECO:0000256" key="6">
    <source>
        <dbReference type="ARBA" id="ARBA00022989"/>
    </source>
</evidence>
<evidence type="ECO:0000313" key="9">
    <source>
        <dbReference type="EMBL" id="PXW50305.1"/>
    </source>
</evidence>
<dbReference type="AlphaFoldDB" id="A0A2V3TRM8"/>
<evidence type="ECO:0000256" key="5">
    <source>
        <dbReference type="ARBA" id="ARBA00022692"/>
    </source>
</evidence>
<comment type="subcellular location">
    <subcellularLocation>
        <location evidence="1">Cell membrane</location>
        <topology evidence="1">Multi-pass membrane protein</topology>
    </subcellularLocation>
</comment>
<evidence type="ECO:0000256" key="3">
    <source>
        <dbReference type="ARBA" id="ARBA00022448"/>
    </source>
</evidence>
<feature type="transmembrane region" description="Helical" evidence="8">
    <location>
        <begin position="220"/>
        <end position="243"/>
    </location>
</feature>
<feature type="transmembrane region" description="Helical" evidence="8">
    <location>
        <begin position="127"/>
        <end position="148"/>
    </location>
</feature>
<evidence type="ECO:0000256" key="1">
    <source>
        <dbReference type="ARBA" id="ARBA00004651"/>
    </source>
</evidence>
<feature type="transmembrane region" description="Helical" evidence="8">
    <location>
        <begin position="63"/>
        <end position="84"/>
    </location>
</feature>
<dbReference type="EMBL" id="QJJK01000028">
    <property type="protein sequence ID" value="PXW50305.1"/>
    <property type="molecule type" value="Genomic_DNA"/>
</dbReference>
<feature type="transmembrane region" description="Helical" evidence="8">
    <location>
        <begin position="249"/>
        <end position="272"/>
    </location>
</feature>
<protein>
    <recommendedName>
        <fullName evidence="11">Malonate transporter</fullName>
    </recommendedName>
</protein>
<feature type="transmembrane region" description="Helical" evidence="8">
    <location>
        <begin position="191"/>
        <end position="208"/>
    </location>
</feature>
<feature type="transmembrane region" description="Helical" evidence="8">
    <location>
        <begin position="6"/>
        <end position="26"/>
    </location>
</feature>
<keyword evidence="3" id="KW-0813">Transport</keyword>
<comment type="caution">
    <text evidence="9">The sequence shown here is derived from an EMBL/GenBank/DDBJ whole genome shotgun (WGS) entry which is preliminary data.</text>
</comment>
<feature type="transmembrane region" description="Helical" evidence="8">
    <location>
        <begin position="38"/>
        <end position="57"/>
    </location>
</feature>
<evidence type="ECO:0000313" key="10">
    <source>
        <dbReference type="Proteomes" id="UP000248021"/>
    </source>
</evidence>
<evidence type="ECO:0008006" key="11">
    <source>
        <dbReference type="Google" id="ProtNLM"/>
    </source>
</evidence>
<dbReference type="GO" id="GO:0005886">
    <property type="term" value="C:plasma membrane"/>
    <property type="evidence" value="ECO:0007669"/>
    <property type="project" value="UniProtKB-SubCell"/>
</dbReference>
<evidence type="ECO:0000256" key="8">
    <source>
        <dbReference type="SAM" id="Phobius"/>
    </source>
</evidence>
<feature type="transmembrane region" description="Helical" evidence="8">
    <location>
        <begin position="96"/>
        <end position="115"/>
    </location>
</feature>
<keyword evidence="6 8" id="KW-1133">Transmembrane helix</keyword>
<sequence>MLTILPIILPVFGLVGLGFLARHLDFVTERVGEGLSEFVYAMAIPCLILGTLGKATIPAAQPWGYWASYFGGAAFVWIAAAIIVRYVFKLNAQEEAVAGFCAAQSNLALVGIPIISQTYGDDGLVPLFLLLAIHLPIMLSVATVLVEGRDTSIPLLVRRLLTSPIVIALALGALIQLLPKDLGAMQVAWRIIDPIGVTATPCALLAMGMSLHRYGRSIKLGIPLILATLKLIVHPFVVFVLATKVFTMPAAWAGVAVLFAATPTGINAYLFAERYRSGVAIASGAISLSTVLALFTTMLWLFVLGAG</sequence>
<dbReference type="Pfam" id="PF03547">
    <property type="entry name" value="Mem_trans"/>
    <property type="match status" value="2"/>
</dbReference>
<gene>
    <name evidence="9" type="ORF">C7450_1283</name>
</gene>
<keyword evidence="4" id="KW-1003">Cell membrane</keyword>
<dbReference type="RefSeq" id="WP_110378617.1">
    <property type="nucleotide sequence ID" value="NZ_JAHBRY010000001.1"/>
</dbReference>
<dbReference type="Gene3D" id="1.20.1530.20">
    <property type="match status" value="1"/>
</dbReference>
<feature type="transmembrane region" description="Helical" evidence="8">
    <location>
        <begin position="160"/>
        <end position="179"/>
    </location>
</feature>
<accession>A0A2V3TRM8</accession>
<comment type="similarity">
    <text evidence="2">Belongs to the auxin efflux carrier (TC 2.A.69) family.</text>
</comment>